<feature type="compositionally biased region" description="Basic and acidic residues" evidence="3">
    <location>
        <begin position="284"/>
        <end position="294"/>
    </location>
</feature>
<protein>
    <recommendedName>
        <fullName evidence="4">SNF2 N-terminal domain-containing protein</fullName>
    </recommendedName>
</protein>
<evidence type="ECO:0000256" key="2">
    <source>
        <dbReference type="ARBA" id="ARBA00022840"/>
    </source>
</evidence>
<comment type="caution">
    <text evidence="5">The sequence shown here is derived from an EMBL/GenBank/DDBJ whole genome shotgun (WGS) entry which is preliminary data.</text>
</comment>
<dbReference type="SUPFAM" id="SSF52540">
    <property type="entry name" value="P-loop containing nucleoside triphosphate hydrolases"/>
    <property type="match status" value="1"/>
</dbReference>
<evidence type="ECO:0000313" key="5">
    <source>
        <dbReference type="EMBL" id="RTE77066.1"/>
    </source>
</evidence>
<dbReference type="InterPro" id="IPR000330">
    <property type="entry name" value="SNF2_N"/>
</dbReference>
<dbReference type="Gene3D" id="3.40.50.300">
    <property type="entry name" value="P-loop containing nucleotide triphosphate hydrolases"/>
    <property type="match status" value="1"/>
</dbReference>
<dbReference type="Proteomes" id="UP000287124">
    <property type="component" value="Unassembled WGS sequence"/>
</dbReference>
<name>A0A430LMW1_9HYPO</name>
<accession>A0A430LMW1</accession>
<evidence type="ECO:0000313" key="6">
    <source>
        <dbReference type="Proteomes" id="UP000287124"/>
    </source>
</evidence>
<keyword evidence="6" id="KW-1185">Reference proteome</keyword>
<feature type="region of interest" description="Disordered" evidence="3">
    <location>
        <begin position="282"/>
        <end position="318"/>
    </location>
</feature>
<dbReference type="InterPro" id="IPR027417">
    <property type="entry name" value="P-loop_NTPase"/>
</dbReference>
<reference evidence="5 6" key="1">
    <citation type="submission" date="2017-06" db="EMBL/GenBank/DDBJ databases">
        <title>Comparative genomic analysis of Ambrosia Fusariam Clade fungi.</title>
        <authorList>
            <person name="Stajich J.E."/>
            <person name="Carrillo J."/>
            <person name="Kijimoto T."/>
            <person name="Eskalen A."/>
            <person name="O'Donnell K."/>
            <person name="Kasson M."/>
        </authorList>
    </citation>
    <scope>NUCLEOTIDE SEQUENCE [LARGE SCALE GENOMIC DNA]</scope>
    <source>
        <strain evidence="5 6">UCR1854</strain>
    </source>
</reference>
<evidence type="ECO:0000256" key="3">
    <source>
        <dbReference type="SAM" id="MobiDB-lite"/>
    </source>
</evidence>
<dbReference type="Pfam" id="PF00176">
    <property type="entry name" value="SNF2-rel_dom"/>
    <property type="match status" value="1"/>
</dbReference>
<sequence length="575" mass="64785">MRIDITRLRKHFKKDSQPSCIILDSTSTPVTELLRHEVVICSATFLIKTFEEYQEYSAYRELILALGIESATPLVPNQKLERPNLPLHCDTYESLNKKISALILDESHHAHDADSQFNQALRSLGRHCAFLLSGAPIKSSWRDLSGQTMILPGSPFQHIEDFDDIFKTGPDEDNGSVPEGVIWNMFQRYFMGQILSRPKSALNLPDWTMHVVPVISELRDRYNYLVIVALVCEAKRHSRGKKFTKDGMALLNKAHRLANHPVLLDGPQIDIKTGVGLADPLPKVSEKSTDKSEDLGSYADAQAGNKQHSIPSRSGGMGRANKEWTEIWPQRVRGMDTVELLSPRVRTIVSTVNDLLRCHQDEKVVIASASVVFLDLLFEALCRDVVVMDKKHMIAQYDLSIEVDKRASIIDAFSKPTDISKRAELREALRMTEDEEKRSQLLLDMEKADGPRILLLDANIAKMGSVDLNLTGASRIIFCHSFGAPDIAPRVLERARQAGQDKGQDKVVHVYQLFDKLSEIDILSRDLNKPIYEPTRGAPRFYTRLDSDAVQVPDAPTREQYALALRELSKNKEEA</sequence>
<evidence type="ECO:0000256" key="1">
    <source>
        <dbReference type="ARBA" id="ARBA00022741"/>
    </source>
</evidence>
<dbReference type="GO" id="GO:0005524">
    <property type="term" value="F:ATP binding"/>
    <property type="evidence" value="ECO:0007669"/>
    <property type="project" value="InterPro"/>
</dbReference>
<dbReference type="InterPro" id="IPR038718">
    <property type="entry name" value="SNF2-like_sf"/>
</dbReference>
<keyword evidence="2" id="KW-0067">ATP-binding</keyword>
<feature type="domain" description="SNF2 N-terminal" evidence="4">
    <location>
        <begin position="10"/>
        <end position="261"/>
    </location>
</feature>
<dbReference type="Gene3D" id="3.40.50.10810">
    <property type="entry name" value="Tandem AAA-ATPase domain"/>
    <property type="match status" value="1"/>
</dbReference>
<gene>
    <name evidence="5" type="ORF">BHE90_008453</name>
</gene>
<dbReference type="PANTHER" id="PTHR10799">
    <property type="entry name" value="SNF2/RAD54 HELICASE FAMILY"/>
    <property type="match status" value="1"/>
</dbReference>
<dbReference type="AlphaFoldDB" id="A0A430LMW1"/>
<evidence type="ECO:0000259" key="4">
    <source>
        <dbReference type="Pfam" id="PF00176"/>
    </source>
</evidence>
<proteinExistence type="predicted"/>
<dbReference type="EMBL" id="MIKF01000132">
    <property type="protein sequence ID" value="RTE77066.1"/>
    <property type="molecule type" value="Genomic_DNA"/>
</dbReference>
<keyword evidence="1" id="KW-0547">Nucleotide-binding</keyword>
<organism evidence="5 6">
    <name type="scientific">Fusarium euwallaceae</name>
    <dbReference type="NCBI Taxonomy" id="1147111"/>
    <lineage>
        <taxon>Eukaryota</taxon>
        <taxon>Fungi</taxon>
        <taxon>Dikarya</taxon>
        <taxon>Ascomycota</taxon>
        <taxon>Pezizomycotina</taxon>
        <taxon>Sordariomycetes</taxon>
        <taxon>Hypocreomycetidae</taxon>
        <taxon>Hypocreales</taxon>
        <taxon>Nectriaceae</taxon>
        <taxon>Fusarium</taxon>
        <taxon>Fusarium solani species complex</taxon>
    </lineage>
</organism>